<dbReference type="EMBL" id="JACKVK010000003">
    <property type="protein sequence ID" value="MCV7419660.1"/>
    <property type="molecule type" value="Genomic_DNA"/>
</dbReference>
<keyword evidence="3" id="KW-1185">Reference proteome</keyword>
<reference evidence="2" key="1">
    <citation type="submission" date="2020-07" db="EMBL/GenBank/DDBJ databases">
        <authorList>
            <person name="Pettersson B.M.F."/>
            <person name="Behra P.R.K."/>
            <person name="Ramesh M."/>
            <person name="Das S."/>
            <person name="Dasgupta S."/>
            <person name="Kirsebom L.A."/>
        </authorList>
    </citation>
    <scope>NUCLEOTIDE SEQUENCE</scope>
    <source>
        <strain evidence="2">DSM 44838</strain>
    </source>
</reference>
<accession>A0A9X3BS39</accession>
<protein>
    <submittedName>
        <fullName evidence="2">DUF4226 domain-containing protein</fullName>
    </submittedName>
</protein>
<evidence type="ECO:0000259" key="1">
    <source>
        <dbReference type="Pfam" id="PF18879"/>
    </source>
</evidence>
<feature type="domain" description="ESX-1 secretion-associated protein EspA/EspE-like" evidence="1">
    <location>
        <begin position="18"/>
        <end position="100"/>
    </location>
</feature>
<dbReference type="AlphaFoldDB" id="A0A9X3BS39"/>
<dbReference type="Pfam" id="PF18879">
    <property type="entry name" value="EspA_EspE"/>
    <property type="match status" value="1"/>
</dbReference>
<evidence type="ECO:0000313" key="3">
    <source>
        <dbReference type="Proteomes" id="UP001141629"/>
    </source>
</evidence>
<gene>
    <name evidence="2" type="ORF">H7K45_03820</name>
</gene>
<proteinExistence type="predicted"/>
<sequence length="170" mass="18085">MGLVDAFDATWSAAVATFGEGAPRDGLEFEDSSRRLGEMGEVVSAAGPRDGWTGPGADGYTILNDAQAKVFDHLSSLDRRLADEIARSAAVVVEGRRDLDAVRASVHAVASALPSTARGDQLLMHTVRRGFDDIGRVIRRVHDEASAIARRIVDLGEEYRALSASSPAVP</sequence>
<comment type="caution">
    <text evidence="2">The sequence shown here is derived from an EMBL/GenBank/DDBJ whole genome shotgun (WGS) entry which is preliminary data.</text>
</comment>
<reference evidence="2" key="2">
    <citation type="journal article" date="2022" name="BMC Genomics">
        <title>Comparative genome analysis of mycobacteria focusing on tRNA and non-coding RNA.</title>
        <authorList>
            <person name="Behra P.R.K."/>
            <person name="Pettersson B.M.F."/>
            <person name="Ramesh M."/>
            <person name="Das S."/>
            <person name="Dasgupta S."/>
            <person name="Kirsebom L.A."/>
        </authorList>
    </citation>
    <scope>NUCLEOTIDE SEQUENCE</scope>
    <source>
        <strain evidence="2">DSM 44838</strain>
    </source>
</reference>
<dbReference type="InterPro" id="IPR043796">
    <property type="entry name" value="ESX-1_EspA/EspE-like"/>
</dbReference>
<evidence type="ECO:0000313" key="2">
    <source>
        <dbReference type="EMBL" id="MCV7419660.1"/>
    </source>
</evidence>
<dbReference type="RefSeq" id="WP_263994453.1">
    <property type="nucleotide sequence ID" value="NZ_JACKVK010000003.1"/>
</dbReference>
<dbReference type="Proteomes" id="UP001141629">
    <property type="component" value="Unassembled WGS sequence"/>
</dbReference>
<name>A0A9X3BS39_9MYCO</name>
<organism evidence="2 3">
    <name type="scientific">Mycobacterium yunnanensis</name>
    <dbReference type="NCBI Taxonomy" id="368477"/>
    <lineage>
        <taxon>Bacteria</taxon>
        <taxon>Bacillati</taxon>
        <taxon>Actinomycetota</taxon>
        <taxon>Actinomycetes</taxon>
        <taxon>Mycobacteriales</taxon>
        <taxon>Mycobacteriaceae</taxon>
        <taxon>Mycobacterium</taxon>
    </lineage>
</organism>